<dbReference type="PANTHER" id="PTHR11527">
    <property type="entry name" value="HEAT-SHOCK PROTEIN 20 FAMILY MEMBER"/>
    <property type="match status" value="1"/>
</dbReference>
<dbReference type="SUPFAM" id="SSF49764">
    <property type="entry name" value="HSP20-like chaperones"/>
    <property type="match status" value="1"/>
</dbReference>
<organism evidence="4 5">
    <name type="scientific">Rossellomorea oryzaecorticis</name>
    <dbReference type="NCBI Taxonomy" id="1396505"/>
    <lineage>
        <taxon>Bacteria</taxon>
        <taxon>Bacillati</taxon>
        <taxon>Bacillota</taxon>
        <taxon>Bacilli</taxon>
        <taxon>Bacillales</taxon>
        <taxon>Bacillaceae</taxon>
        <taxon>Rossellomorea</taxon>
    </lineage>
</organism>
<feature type="domain" description="SHSP" evidence="3">
    <location>
        <begin position="45"/>
        <end position="154"/>
    </location>
</feature>
<dbReference type="InterPro" id="IPR031107">
    <property type="entry name" value="Small_HSP"/>
</dbReference>
<dbReference type="InterPro" id="IPR002068">
    <property type="entry name" value="A-crystallin/Hsp20_dom"/>
</dbReference>
<dbReference type="RefSeq" id="WP_341983205.1">
    <property type="nucleotide sequence ID" value="NZ_JBBYAF010000017.1"/>
</dbReference>
<evidence type="ECO:0000313" key="4">
    <source>
        <dbReference type="EMBL" id="MEL3972685.1"/>
    </source>
</evidence>
<keyword evidence="5" id="KW-1185">Reference proteome</keyword>
<protein>
    <submittedName>
        <fullName evidence="4">Hsp20/alpha crystallin family protein</fullName>
    </submittedName>
</protein>
<dbReference type="CDD" id="cd06464">
    <property type="entry name" value="ACD_sHsps-like"/>
    <property type="match status" value="1"/>
</dbReference>
<proteinExistence type="inferred from homology"/>
<dbReference type="InterPro" id="IPR008978">
    <property type="entry name" value="HSP20-like_chaperone"/>
</dbReference>
<dbReference type="PROSITE" id="PS01031">
    <property type="entry name" value="SHSP"/>
    <property type="match status" value="1"/>
</dbReference>
<dbReference type="EMBL" id="JBBYAF010000017">
    <property type="protein sequence ID" value="MEL3972685.1"/>
    <property type="molecule type" value="Genomic_DNA"/>
</dbReference>
<dbReference type="Gene3D" id="2.60.40.790">
    <property type="match status" value="1"/>
</dbReference>
<comment type="caution">
    <text evidence="4">The sequence shown here is derived from an EMBL/GenBank/DDBJ whole genome shotgun (WGS) entry which is preliminary data.</text>
</comment>
<evidence type="ECO:0000259" key="3">
    <source>
        <dbReference type="PROSITE" id="PS01031"/>
    </source>
</evidence>
<accession>A0ABU9K9C0</accession>
<reference evidence="4 5" key="1">
    <citation type="submission" date="2024-04" db="EMBL/GenBank/DDBJ databases">
        <title>Bacillus oryzaecorticis sp. nov., a moderately halophilic bacterium isolated from rice husks.</title>
        <authorList>
            <person name="Zhu H.-S."/>
        </authorList>
    </citation>
    <scope>NUCLEOTIDE SEQUENCE [LARGE SCALE GENOMIC DNA]</scope>
    <source>
        <strain evidence="4 5">ZC255</strain>
    </source>
</reference>
<evidence type="ECO:0000256" key="1">
    <source>
        <dbReference type="PROSITE-ProRule" id="PRU00285"/>
    </source>
</evidence>
<dbReference type="Proteomes" id="UP001389717">
    <property type="component" value="Unassembled WGS sequence"/>
</dbReference>
<dbReference type="Pfam" id="PF00011">
    <property type="entry name" value="HSP20"/>
    <property type="match status" value="1"/>
</dbReference>
<evidence type="ECO:0000256" key="2">
    <source>
        <dbReference type="RuleBase" id="RU003616"/>
    </source>
</evidence>
<comment type="similarity">
    <text evidence="1 2">Belongs to the small heat shock protein (HSP20) family.</text>
</comment>
<gene>
    <name evidence="4" type="ORF">AAEO50_10365</name>
</gene>
<evidence type="ECO:0000313" key="5">
    <source>
        <dbReference type="Proteomes" id="UP001389717"/>
    </source>
</evidence>
<sequence>MTSHFSNDPSRKKGFGDLMQSMNEFFHEKPMRGMLQSIDDFFTSASNPFNSFPVDLKEHAEYYLITAELPGVKKDQINLEVFPNFITITIINKEIYSEENEKNQTIRRKQSLNKSSRTIPFPSIVNDKDVKASYKDGILQVKVEKQSGKKISIE</sequence>
<name>A0ABU9K9C0_9BACI</name>